<organism evidence="4 5">
    <name type="scientific">Corynespora cassiicola Philippines</name>
    <dbReference type="NCBI Taxonomy" id="1448308"/>
    <lineage>
        <taxon>Eukaryota</taxon>
        <taxon>Fungi</taxon>
        <taxon>Dikarya</taxon>
        <taxon>Ascomycota</taxon>
        <taxon>Pezizomycotina</taxon>
        <taxon>Dothideomycetes</taxon>
        <taxon>Pleosporomycetidae</taxon>
        <taxon>Pleosporales</taxon>
        <taxon>Corynesporascaceae</taxon>
        <taxon>Corynespora</taxon>
    </lineage>
</organism>
<dbReference type="InterPro" id="IPR001138">
    <property type="entry name" value="Zn2Cys6_DnaBD"/>
</dbReference>
<keyword evidence="5" id="KW-1185">Reference proteome</keyword>
<dbReference type="GO" id="GO:0000981">
    <property type="term" value="F:DNA-binding transcription factor activity, RNA polymerase II-specific"/>
    <property type="evidence" value="ECO:0007669"/>
    <property type="project" value="InterPro"/>
</dbReference>
<feature type="region of interest" description="Disordered" evidence="2">
    <location>
        <begin position="186"/>
        <end position="228"/>
    </location>
</feature>
<accession>A0A2T2N735</accession>
<feature type="compositionally biased region" description="Basic and acidic residues" evidence="2">
    <location>
        <begin position="80"/>
        <end position="90"/>
    </location>
</feature>
<dbReference type="SMART" id="SM00066">
    <property type="entry name" value="GAL4"/>
    <property type="match status" value="2"/>
</dbReference>
<evidence type="ECO:0000256" key="2">
    <source>
        <dbReference type="SAM" id="MobiDB-lite"/>
    </source>
</evidence>
<sequence>MTGQTEKSWKMALPIPSNDGDDDDDANEMQVESQASPASRIGSHFSGISDDGDKSAMSRSFPRRVLNKVQSNTSTTKYAYEGDHERRDKPFNSLFNPPTTSRAANRELGEHVISAEQSPQPAEPEMNSTEENDLFAQGSDVASISQSDDYDSPEPPVFGTDGDHGQKASDFGIPYKLRPINREVATTCLDQDKSGNFDPDEEKKKDRERLKVSRGRRKRPQLRGKPANTRARLRFSRFSPVLRITGGDRRRGYAKTSENNSLEAIATEPQAPILDPLGELDDLTGHPVARGCVQCRQQGGKCSMIKDRHWPCNMCRLLESECQPIVPSSLMKTKCDRCTTLGAQHVCSFETQIASNADRCDQCDYDGEECVAPVVTTRCSIDDVMYSSNRKHIKCTNCRANGKRCSLKNLDDTPPCKGCVKNGIGCTFYDVEKAPRKKRSGTKGKDKAIRGGGNAGPPSSTRTSEMASRVSKLGREIFSERDLLDLEAMEENASRPEPGPTPKEEMEDCEGHRGVTEMIATCFAHPISFLFDEKDENNEHCNWCTLPAFGFFGHFELQVFMLRWCDGRGFSELGGGHREKHDATVMCSSCVIKRVQVVTCENHIMEPIPGVSMFEDQEMDEMTDRLLEAPSGSFDQHRELERWCSLCISPAKWSCGYEQVSLEQEPLEQEEIEKQQLRGCGLRLCRRCHVQLEKEYSGDLEGMISAMDSIPKAKKDDESEEVQIRADVGLLLKEGMMMVNVDAELEENDQMDCD</sequence>
<dbReference type="STRING" id="1448308.A0A2T2N735"/>
<feature type="compositionally biased region" description="Polar residues" evidence="2">
    <location>
        <begin position="68"/>
        <end position="77"/>
    </location>
</feature>
<feature type="domain" description="Zn(2)-C6 fungal-type" evidence="3">
    <location>
        <begin position="394"/>
        <end position="428"/>
    </location>
</feature>
<evidence type="ECO:0000259" key="3">
    <source>
        <dbReference type="PROSITE" id="PS50048"/>
    </source>
</evidence>
<proteinExistence type="predicted"/>
<evidence type="ECO:0000313" key="5">
    <source>
        <dbReference type="Proteomes" id="UP000240883"/>
    </source>
</evidence>
<feature type="region of interest" description="Disordered" evidence="2">
    <location>
        <begin position="1"/>
        <end position="171"/>
    </location>
</feature>
<dbReference type="GO" id="GO:0008270">
    <property type="term" value="F:zinc ion binding"/>
    <property type="evidence" value="ECO:0007669"/>
    <property type="project" value="InterPro"/>
</dbReference>
<gene>
    <name evidence="4" type="ORF">BS50DRAFT_652207</name>
</gene>
<dbReference type="EMBL" id="KZ678145">
    <property type="protein sequence ID" value="PSN61235.1"/>
    <property type="molecule type" value="Genomic_DNA"/>
</dbReference>
<feature type="compositionally biased region" description="Basic residues" evidence="2">
    <location>
        <begin position="212"/>
        <end position="222"/>
    </location>
</feature>
<dbReference type="AlphaFoldDB" id="A0A2T2N735"/>
<feature type="compositionally biased region" description="Polar residues" evidence="2">
    <location>
        <begin position="93"/>
        <end position="103"/>
    </location>
</feature>
<dbReference type="OrthoDB" id="5303703at2759"/>
<keyword evidence="1" id="KW-0539">Nucleus</keyword>
<feature type="region of interest" description="Disordered" evidence="2">
    <location>
        <begin position="437"/>
        <end position="465"/>
    </location>
</feature>
<dbReference type="PROSITE" id="PS50048">
    <property type="entry name" value="ZN2_CY6_FUNGAL_2"/>
    <property type="match status" value="1"/>
</dbReference>
<protein>
    <recommendedName>
        <fullName evidence="3">Zn(2)-C6 fungal-type domain-containing protein</fullName>
    </recommendedName>
</protein>
<reference evidence="4 5" key="1">
    <citation type="journal article" date="2018" name="Front. Microbiol.">
        <title>Genome-Wide Analysis of Corynespora cassiicola Leaf Fall Disease Putative Effectors.</title>
        <authorList>
            <person name="Lopez D."/>
            <person name="Ribeiro S."/>
            <person name="Label P."/>
            <person name="Fumanal B."/>
            <person name="Venisse J.S."/>
            <person name="Kohler A."/>
            <person name="de Oliveira R.R."/>
            <person name="Labutti K."/>
            <person name="Lipzen A."/>
            <person name="Lail K."/>
            <person name="Bauer D."/>
            <person name="Ohm R.A."/>
            <person name="Barry K.W."/>
            <person name="Spatafora J."/>
            <person name="Grigoriev I.V."/>
            <person name="Martin F.M."/>
            <person name="Pujade-Renaud V."/>
        </authorList>
    </citation>
    <scope>NUCLEOTIDE SEQUENCE [LARGE SCALE GENOMIC DNA]</scope>
    <source>
        <strain evidence="4 5">Philippines</strain>
    </source>
</reference>
<feature type="compositionally biased region" description="Basic and acidic residues" evidence="2">
    <location>
        <begin position="190"/>
        <end position="211"/>
    </location>
</feature>
<name>A0A2T2N735_CORCC</name>
<dbReference type="Proteomes" id="UP000240883">
    <property type="component" value="Unassembled WGS sequence"/>
</dbReference>
<evidence type="ECO:0000313" key="4">
    <source>
        <dbReference type="EMBL" id="PSN61235.1"/>
    </source>
</evidence>
<evidence type="ECO:0000256" key="1">
    <source>
        <dbReference type="ARBA" id="ARBA00023242"/>
    </source>
</evidence>